<dbReference type="CDD" id="cd00214">
    <property type="entry name" value="Calpain_III"/>
    <property type="match status" value="1"/>
</dbReference>
<evidence type="ECO:0000256" key="5">
    <source>
        <dbReference type="PIRSR" id="PIRSR622684-1"/>
    </source>
</evidence>
<dbReference type="Gene3D" id="2.60.120.380">
    <property type="match status" value="1"/>
</dbReference>
<dbReference type="PROSITE" id="PS00139">
    <property type="entry name" value="THIOL_PROTEASE_CYS"/>
    <property type="match status" value="1"/>
</dbReference>
<dbReference type="SMART" id="SM00720">
    <property type="entry name" value="calpain_III"/>
    <property type="match status" value="1"/>
</dbReference>
<organism evidence="8 9">
    <name type="scientific">Lottia gigantea</name>
    <name type="common">Giant owl limpet</name>
    <dbReference type="NCBI Taxonomy" id="225164"/>
    <lineage>
        <taxon>Eukaryota</taxon>
        <taxon>Metazoa</taxon>
        <taxon>Spiralia</taxon>
        <taxon>Lophotrochozoa</taxon>
        <taxon>Mollusca</taxon>
        <taxon>Gastropoda</taxon>
        <taxon>Patellogastropoda</taxon>
        <taxon>Lottioidea</taxon>
        <taxon>Lottiidae</taxon>
        <taxon>Lottia</taxon>
    </lineage>
</organism>
<evidence type="ECO:0000256" key="1">
    <source>
        <dbReference type="ARBA" id="ARBA00007623"/>
    </source>
</evidence>
<dbReference type="CDD" id="cd00044">
    <property type="entry name" value="CysPc"/>
    <property type="match status" value="1"/>
</dbReference>
<dbReference type="InterPro" id="IPR022682">
    <property type="entry name" value="Calpain_domain_III"/>
</dbReference>
<dbReference type="SUPFAM" id="SSF49758">
    <property type="entry name" value="Calpain large subunit, middle domain (domain III)"/>
    <property type="match status" value="1"/>
</dbReference>
<dbReference type="InterPro" id="IPR000169">
    <property type="entry name" value="Pept_cys_AS"/>
</dbReference>
<dbReference type="InterPro" id="IPR001300">
    <property type="entry name" value="Peptidase_C2_calpain_cat"/>
</dbReference>
<dbReference type="InterPro" id="IPR022683">
    <property type="entry name" value="Calpain_III"/>
</dbReference>
<feature type="active site" evidence="5 6">
    <location>
        <position position="62"/>
    </location>
</feature>
<dbReference type="AlphaFoldDB" id="V4AV81"/>
<dbReference type="SUPFAM" id="SSF54001">
    <property type="entry name" value="Cysteine proteinases"/>
    <property type="match status" value="1"/>
</dbReference>
<dbReference type="InterPro" id="IPR036213">
    <property type="entry name" value="Calpain_III_sf"/>
</dbReference>
<evidence type="ECO:0000256" key="3">
    <source>
        <dbReference type="ARBA" id="ARBA00022801"/>
    </source>
</evidence>
<dbReference type="CTD" id="20229832"/>
<dbReference type="SMART" id="SM00230">
    <property type="entry name" value="CysPc"/>
    <property type="match status" value="1"/>
</dbReference>
<dbReference type="InterPro" id="IPR033883">
    <property type="entry name" value="C2_III"/>
</dbReference>
<dbReference type="Pfam" id="PF01067">
    <property type="entry name" value="Calpain_III"/>
    <property type="match status" value="1"/>
</dbReference>
<feature type="domain" description="Calpain catalytic" evidence="7">
    <location>
        <begin position="6"/>
        <end position="310"/>
    </location>
</feature>
<dbReference type="Gene3D" id="3.90.70.10">
    <property type="entry name" value="Cysteine proteinases"/>
    <property type="match status" value="1"/>
</dbReference>
<evidence type="ECO:0000256" key="2">
    <source>
        <dbReference type="ARBA" id="ARBA00022670"/>
    </source>
</evidence>
<dbReference type="GO" id="GO:0006508">
    <property type="term" value="P:proteolysis"/>
    <property type="evidence" value="ECO:0007669"/>
    <property type="project" value="UniProtKB-KW"/>
</dbReference>
<dbReference type="Pfam" id="PF00648">
    <property type="entry name" value="Peptidase_C2"/>
    <property type="match status" value="1"/>
</dbReference>
<dbReference type="EMBL" id="KB201304">
    <property type="protein sequence ID" value="ESO97736.1"/>
    <property type="molecule type" value="Genomic_DNA"/>
</dbReference>
<name>V4AV81_LOTGI</name>
<feature type="active site" evidence="5 6">
    <location>
        <position position="219"/>
    </location>
</feature>
<dbReference type="GO" id="GO:0004198">
    <property type="term" value="F:calcium-dependent cysteine-type endopeptidase activity"/>
    <property type="evidence" value="ECO:0007669"/>
    <property type="project" value="InterPro"/>
</dbReference>
<dbReference type="OMA" id="ICLMGPD"/>
<evidence type="ECO:0000256" key="6">
    <source>
        <dbReference type="PROSITE-ProRule" id="PRU00239"/>
    </source>
</evidence>
<evidence type="ECO:0000313" key="9">
    <source>
        <dbReference type="Proteomes" id="UP000030746"/>
    </source>
</evidence>
<dbReference type="GeneID" id="20229832"/>
<dbReference type="STRING" id="225164.V4AV81"/>
<feature type="non-terminal residue" evidence="8">
    <location>
        <position position="1"/>
    </location>
</feature>
<dbReference type="HOGENOM" id="CLU_010982_3_4_1"/>
<dbReference type="InterPro" id="IPR022684">
    <property type="entry name" value="Calpain_cysteine_protease"/>
</dbReference>
<dbReference type="PANTHER" id="PTHR10183">
    <property type="entry name" value="CALPAIN"/>
    <property type="match status" value="1"/>
</dbReference>
<keyword evidence="2 6" id="KW-0645">Protease</keyword>
<comment type="similarity">
    <text evidence="1">Belongs to the peptidase C2 family.</text>
</comment>
<proteinExistence type="inferred from homology"/>
<dbReference type="RefSeq" id="XP_009051588.1">
    <property type="nucleotide sequence ID" value="XM_009053340.1"/>
</dbReference>
<gene>
    <name evidence="8" type="ORF">LOTGIDRAFT_104198</name>
</gene>
<dbReference type="PROSITE" id="PS50203">
    <property type="entry name" value="CALPAIN_CAT"/>
    <property type="match status" value="1"/>
</dbReference>
<dbReference type="Proteomes" id="UP000030746">
    <property type="component" value="Unassembled WGS sequence"/>
</dbReference>
<feature type="active site" evidence="5 6">
    <location>
        <position position="250"/>
    </location>
</feature>
<evidence type="ECO:0000259" key="7">
    <source>
        <dbReference type="PROSITE" id="PS50203"/>
    </source>
</evidence>
<accession>V4AV81</accession>
<dbReference type="KEGG" id="lgi:LOTGIDRAFT_104198"/>
<dbReference type="GO" id="GO:0005737">
    <property type="term" value="C:cytoplasm"/>
    <property type="evidence" value="ECO:0007669"/>
    <property type="project" value="TreeGrafter"/>
</dbReference>
<reference evidence="8 9" key="1">
    <citation type="journal article" date="2013" name="Nature">
        <title>Insights into bilaterian evolution from three spiralian genomes.</title>
        <authorList>
            <person name="Simakov O."/>
            <person name="Marletaz F."/>
            <person name="Cho S.J."/>
            <person name="Edsinger-Gonzales E."/>
            <person name="Havlak P."/>
            <person name="Hellsten U."/>
            <person name="Kuo D.H."/>
            <person name="Larsson T."/>
            <person name="Lv J."/>
            <person name="Arendt D."/>
            <person name="Savage R."/>
            <person name="Osoegawa K."/>
            <person name="de Jong P."/>
            <person name="Grimwood J."/>
            <person name="Chapman J.A."/>
            <person name="Shapiro H."/>
            <person name="Aerts A."/>
            <person name="Otillar R.P."/>
            <person name="Terry A.Y."/>
            <person name="Boore J.L."/>
            <person name="Grigoriev I.V."/>
            <person name="Lindberg D.R."/>
            <person name="Seaver E.C."/>
            <person name="Weisblat D.A."/>
            <person name="Putnam N.H."/>
            <person name="Rokhsar D.S."/>
        </authorList>
    </citation>
    <scope>NUCLEOTIDE SEQUENCE [LARGE SCALE GENOMIC DNA]</scope>
</reference>
<protein>
    <recommendedName>
        <fullName evidence="7">Calpain catalytic domain-containing protein</fullName>
    </recommendedName>
</protein>
<dbReference type="PRINTS" id="PR00704">
    <property type="entry name" value="CALPAIN"/>
</dbReference>
<dbReference type="OrthoDB" id="424753at2759"/>
<keyword evidence="3 6" id="KW-0378">Hydrolase</keyword>
<dbReference type="FunFam" id="3.90.70.10:FF:000114">
    <property type="entry name" value="Calpain a"/>
    <property type="match status" value="1"/>
</dbReference>
<evidence type="ECO:0000256" key="4">
    <source>
        <dbReference type="ARBA" id="ARBA00022807"/>
    </source>
</evidence>
<keyword evidence="4 6" id="KW-0788">Thiol protease</keyword>
<dbReference type="PANTHER" id="PTHR10183:SF379">
    <property type="entry name" value="CALPAIN-5"/>
    <property type="match status" value="1"/>
</dbReference>
<keyword evidence="9" id="KW-1185">Reference proteome</keyword>
<sequence length="484" mass="56412">LENNKLYCDPHFPANDRVLFFNGYNNDMVIKWIRPQVYGTEPEMMIDGVTRDDIRQGILGDCWFLSSCAAVSQQERFMKKILPKDQPLCGRGYHGVVCFRFWRFGEWVEVYIDDRLPTVDRKLIYAHCTEPNEFWVALIEKAYAKLRGCYQALEGGQTMDALVDLTGGLAERYMLEDYDPNMFRLILRAHKTGAFIACSRKGDWRESFKNDATGLVSGHAYTITSVIKVSFYYILIKHQMGEEKLLRIRNPWGDEREWKGSWSDNDVNWKWVDKKTKGIMQLQSKDDGEFWMSFKDFYRHFQEVTICLTGPDFDGDGVSDVVGNYFCHMEMIKGEWIKDISAGGSRNNLDLFTTNPQYLLSLYQPDDFNLQTDDPELEGMCSVVIALMQEQKPTREEGQNSHQQIAFVIYEVRIRNPKQRLNKRHFHSHHDSGRSGLYINYREVSGRFELSPGHYIIIPSMFQPHKDGQFLIRVFGEKNFKLTG</sequence>
<dbReference type="InterPro" id="IPR038765">
    <property type="entry name" value="Papain-like_cys_pep_sf"/>
</dbReference>
<evidence type="ECO:0000313" key="8">
    <source>
        <dbReference type="EMBL" id="ESO97736.1"/>
    </source>
</evidence>